<gene>
    <name evidence="2" type="ORF">L228DRAFT_268015</name>
</gene>
<feature type="compositionally biased region" description="Pro residues" evidence="1">
    <location>
        <begin position="56"/>
        <end position="69"/>
    </location>
</feature>
<dbReference type="Proteomes" id="UP000076632">
    <property type="component" value="Unassembled WGS sequence"/>
</dbReference>
<dbReference type="GeneID" id="28900196"/>
<evidence type="ECO:0000313" key="3">
    <source>
        <dbReference type="Proteomes" id="UP000076632"/>
    </source>
</evidence>
<feature type="compositionally biased region" description="Polar residues" evidence="1">
    <location>
        <begin position="1"/>
        <end position="31"/>
    </location>
</feature>
<accession>A0A165GUX0</accession>
<dbReference type="EMBL" id="KV407458">
    <property type="protein sequence ID" value="KZF22625.1"/>
    <property type="molecule type" value="Genomic_DNA"/>
</dbReference>
<feature type="compositionally biased region" description="Basic and acidic residues" evidence="1">
    <location>
        <begin position="95"/>
        <end position="108"/>
    </location>
</feature>
<evidence type="ECO:0000256" key="1">
    <source>
        <dbReference type="SAM" id="MobiDB-lite"/>
    </source>
</evidence>
<keyword evidence="3" id="KW-1185">Reference proteome</keyword>
<dbReference type="InParanoid" id="A0A165GUX0"/>
<sequence length="171" mass="18603">MATASDAQSPKEQQYFTQEPWRGQTTYSYSTPPKHAAWPLQSRDFSPPRALSDIPPGGPPPTCPLPSPPTRSNDSPVLEQPARRDAEVPVPGLGHPEDAKAEPRHRATTEAATWEAAQVDPGCSSTPHPPPPLKRDTRPSDEPRIEVETALDKGYLKLSMVEPASNDLQGE</sequence>
<organism evidence="2 3">
    <name type="scientific">Xylona heveae (strain CBS 132557 / TC161)</name>
    <dbReference type="NCBI Taxonomy" id="1328760"/>
    <lineage>
        <taxon>Eukaryota</taxon>
        <taxon>Fungi</taxon>
        <taxon>Dikarya</taxon>
        <taxon>Ascomycota</taxon>
        <taxon>Pezizomycotina</taxon>
        <taxon>Xylonomycetes</taxon>
        <taxon>Xylonales</taxon>
        <taxon>Xylonaceae</taxon>
        <taxon>Xylona</taxon>
    </lineage>
</organism>
<dbReference type="AlphaFoldDB" id="A0A165GUX0"/>
<proteinExistence type="predicted"/>
<feature type="region of interest" description="Disordered" evidence="1">
    <location>
        <begin position="1"/>
        <end position="144"/>
    </location>
</feature>
<evidence type="ECO:0000313" key="2">
    <source>
        <dbReference type="EMBL" id="KZF22625.1"/>
    </source>
</evidence>
<dbReference type="RefSeq" id="XP_018188180.1">
    <property type="nucleotide sequence ID" value="XM_018335059.1"/>
</dbReference>
<protein>
    <submittedName>
        <fullName evidence="2">Uncharacterized protein</fullName>
    </submittedName>
</protein>
<feature type="compositionally biased region" description="Basic and acidic residues" evidence="1">
    <location>
        <begin position="133"/>
        <end position="144"/>
    </location>
</feature>
<reference evidence="2 3" key="1">
    <citation type="journal article" date="2016" name="Fungal Biol.">
        <title>The genome of Xylona heveae provides a window into fungal endophytism.</title>
        <authorList>
            <person name="Gazis R."/>
            <person name="Kuo A."/>
            <person name="Riley R."/>
            <person name="LaButti K."/>
            <person name="Lipzen A."/>
            <person name="Lin J."/>
            <person name="Amirebrahimi M."/>
            <person name="Hesse C.N."/>
            <person name="Spatafora J.W."/>
            <person name="Henrissat B."/>
            <person name="Hainaut M."/>
            <person name="Grigoriev I.V."/>
            <person name="Hibbett D.S."/>
        </authorList>
    </citation>
    <scope>NUCLEOTIDE SEQUENCE [LARGE SCALE GENOMIC DNA]</scope>
    <source>
        <strain evidence="2 3">TC161</strain>
    </source>
</reference>
<name>A0A165GUX0_XYLHT</name>